<keyword evidence="9" id="KW-1185">Reference proteome</keyword>
<reference evidence="8" key="1">
    <citation type="journal article" date="2020" name="bioRxiv">
        <title>Chromosome-level reference genome of the European wasp spider Argiope bruennichi: a resource for studies on range expansion and evolutionary adaptation.</title>
        <authorList>
            <person name="Sheffer M.M."/>
            <person name="Hoppe A."/>
            <person name="Krehenwinkel H."/>
            <person name="Uhl G."/>
            <person name="Kuss A.W."/>
            <person name="Jensen L."/>
            <person name="Jensen C."/>
            <person name="Gillespie R.G."/>
            <person name="Hoff K.J."/>
            <person name="Prost S."/>
        </authorList>
    </citation>
    <scope>NUCLEOTIDE SEQUENCE</scope>
</reference>
<name>A0A8T0E6K3_ARGBR</name>
<organism evidence="8 9">
    <name type="scientific">Argiope bruennichi</name>
    <name type="common">Wasp spider</name>
    <name type="synonym">Aranea bruennichi</name>
    <dbReference type="NCBI Taxonomy" id="94029"/>
    <lineage>
        <taxon>Eukaryota</taxon>
        <taxon>Metazoa</taxon>
        <taxon>Ecdysozoa</taxon>
        <taxon>Arthropoda</taxon>
        <taxon>Chelicerata</taxon>
        <taxon>Arachnida</taxon>
        <taxon>Araneae</taxon>
        <taxon>Araneomorphae</taxon>
        <taxon>Entelegynae</taxon>
        <taxon>Araneoidea</taxon>
        <taxon>Araneidae</taxon>
        <taxon>Argiope</taxon>
    </lineage>
</organism>
<keyword evidence="1" id="KW-0479">Metal-binding</keyword>
<dbReference type="PROSITE" id="PS50115">
    <property type="entry name" value="ARFGAP"/>
    <property type="match status" value="1"/>
</dbReference>
<dbReference type="InterPro" id="IPR038508">
    <property type="entry name" value="ArfGAP_dom_sf"/>
</dbReference>
<dbReference type="Gene3D" id="1.10.220.150">
    <property type="entry name" value="Arf GTPase activating protein"/>
    <property type="match status" value="1"/>
</dbReference>
<dbReference type="GO" id="GO:0005737">
    <property type="term" value="C:cytoplasm"/>
    <property type="evidence" value="ECO:0007669"/>
    <property type="project" value="TreeGrafter"/>
</dbReference>
<dbReference type="Pfam" id="PF01412">
    <property type="entry name" value="ArfGap"/>
    <property type="match status" value="1"/>
</dbReference>
<evidence type="ECO:0000256" key="6">
    <source>
        <dbReference type="SAM" id="MobiDB-lite"/>
    </source>
</evidence>
<evidence type="ECO:0000313" key="8">
    <source>
        <dbReference type="EMBL" id="KAF8767423.1"/>
    </source>
</evidence>
<dbReference type="SMART" id="SM00105">
    <property type="entry name" value="ArfGap"/>
    <property type="match status" value="1"/>
</dbReference>
<evidence type="ECO:0000256" key="1">
    <source>
        <dbReference type="ARBA" id="ARBA00022723"/>
    </source>
</evidence>
<dbReference type="CDD" id="cd08838">
    <property type="entry name" value="ArfGap_AGFG"/>
    <property type="match status" value="1"/>
</dbReference>
<evidence type="ECO:0000256" key="4">
    <source>
        <dbReference type="ARBA" id="ARBA00022833"/>
    </source>
</evidence>
<dbReference type="InterPro" id="IPR001164">
    <property type="entry name" value="ArfGAP_dom"/>
</dbReference>
<dbReference type="GO" id="GO:0008270">
    <property type="term" value="F:zinc ion binding"/>
    <property type="evidence" value="ECO:0007669"/>
    <property type="project" value="UniProtKB-KW"/>
</dbReference>
<evidence type="ECO:0000259" key="7">
    <source>
        <dbReference type="PROSITE" id="PS50115"/>
    </source>
</evidence>
<dbReference type="InterPro" id="IPR052248">
    <property type="entry name" value="Arf-GAP_FG-repeat_protein"/>
</dbReference>
<dbReference type="SUPFAM" id="SSF57863">
    <property type="entry name" value="ArfGap/RecO-like zinc finger"/>
    <property type="match status" value="1"/>
</dbReference>
<dbReference type="PANTHER" id="PTHR46134">
    <property type="entry name" value="DRONGO, ISOFORM F"/>
    <property type="match status" value="1"/>
</dbReference>
<dbReference type="FunFam" id="1.10.220.150:FF:000005">
    <property type="entry name" value="Arf-GAP domain and FG repeat-containing protein 1"/>
    <property type="match status" value="1"/>
</dbReference>
<evidence type="ECO:0000256" key="5">
    <source>
        <dbReference type="PROSITE-ProRule" id="PRU00288"/>
    </source>
</evidence>
<keyword evidence="4" id="KW-0862">Zinc</keyword>
<evidence type="ECO:0000256" key="2">
    <source>
        <dbReference type="ARBA" id="ARBA00022737"/>
    </source>
</evidence>
<gene>
    <name evidence="8" type="ORF">HNY73_020387</name>
</gene>
<dbReference type="GO" id="GO:0016020">
    <property type="term" value="C:membrane"/>
    <property type="evidence" value="ECO:0007669"/>
    <property type="project" value="TreeGrafter"/>
</dbReference>
<feature type="compositionally biased region" description="Polar residues" evidence="6">
    <location>
        <begin position="192"/>
        <end position="207"/>
    </location>
</feature>
<feature type="region of interest" description="Disordered" evidence="6">
    <location>
        <begin position="187"/>
        <end position="207"/>
    </location>
</feature>
<keyword evidence="3 5" id="KW-0863">Zinc-finger</keyword>
<feature type="compositionally biased region" description="Polar residues" evidence="6">
    <location>
        <begin position="145"/>
        <end position="157"/>
    </location>
</feature>
<dbReference type="InterPro" id="IPR037278">
    <property type="entry name" value="ARFGAP/RecO"/>
</dbReference>
<dbReference type="PANTHER" id="PTHR46134:SF3">
    <property type="entry name" value="ARFGAP WITH FG REPEATS 1"/>
    <property type="match status" value="1"/>
</dbReference>
<keyword evidence="2" id="KW-0677">Repeat</keyword>
<dbReference type="PRINTS" id="PR00405">
    <property type="entry name" value="REVINTRACTNG"/>
</dbReference>
<dbReference type="GO" id="GO:0005096">
    <property type="term" value="F:GTPase activator activity"/>
    <property type="evidence" value="ECO:0007669"/>
    <property type="project" value="InterPro"/>
</dbReference>
<protein>
    <submittedName>
        <fullName evidence="8">Arf-GAP domain and FG repeat-containing</fullName>
    </submittedName>
</protein>
<comment type="caution">
    <text evidence="8">The sequence shown here is derived from an EMBL/GenBank/DDBJ whole genome shotgun (WGS) entry which is preliminary data.</text>
</comment>
<feature type="domain" description="Arf-GAP" evidence="7">
    <location>
        <begin position="13"/>
        <end position="141"/>
    </location>
</feature>
<dbReference type="EMBL" id="JABXBU010002230">
    <property type="protein sequence ID" value="KAF8767423.1"/>
    <property type="molecule type" value="Genomic_DNA"/>
</dbReference>
<reference evidence="8" key="2">
    <citation type="submission" date="2020-06" db="EMBL/GenBank/DDBJ databases">
        <authorList>
            <person name="Sheffer M."/>
        </authorList>
    </citation>
    <scope>NUCLEOTIDE SEQUENCE</scope>
</reference>
<proteinExistence type="predicted"/>
<accession>A0A8T0E6K3</accession>
<dbReference type="AlphaFoldDB" id="A0A8T0E6K3"/>
<evidence type="ECO:0000313" key="9">
    <source>
        <dbReference type="Proteomes" id="UP000807504"/>
    </source>
</evidence>
<feature type="region of interest" description="Disordered" evidence="6">
    <location>
        <begin position="137"/>
        <end position="157"/>
    </location>
</feature>
<dbReference type="Proteomes" id="UP000807504">
    <property type="component" value="Unassembled WGS sequence"/>
</dbReference>
<sequence length="241" mass="26741">MASRRRAAEDKNTKLLRELAALPANKQCFDCLQRGPTYINVTIGSFVCTTCSGILRGLTPPHRVKSISMTTFTPEEIEYLKSRGNEYCKYVWLGTFDTSTNSIESEVSDDQRKRDFMVQKYEKKRWYVDPDIAVKKMQSDKQRQGVAQSQSFGTRSNSVIETQPLSRLLGKSPTALIVQNNQAAETWPHPVSSASAPSISTKTAAQNHGSRSIDLLSEFGGDASTPSTQASAHFCSFCKIN</sequence>
<evidence type="ECO:0000256" key="3">
    <source>
        <dbReference type="ARBA" id="ARBA00022771"/>
    </source>
</evidence>